<sequence length="367" mass="43394">MSYVVALKTAIFVFPILAFFFTFPFILNQYHKYGSISKLRALIIYSFILYMITVYFLVILPLPDRSEVTHSAGVRLIPFSFVLDFIRETSFDITNPGTYLKALTEPCVYTVLFNIIMTVPFGIYLRYYFKFSFKRTLVYSFLLSLFFEVTQLTGLYFIYPYSYRIFDVDDLIMNTLGGVLGYFISGFVLKVLPSRDEIDRRALTLGTEVSGFKRITLYFFDLFVFVIFLTIFNIFYRSVIIPFIIYYIIIPLIFDGRTLGGMFINVKLQFSKRRFLNLILRNIFLVIYYYLIPIGVMWLALFMNDYLNLGTFEILIFDGVCLILILIFYLINIIKVIRNRRIFYDDWFNVSYVSTIRALDDEKNYTD</sequence>
<evidence type="ECO:0000256" key="1">
    <source>
        <dbReference type="SAM" id="Phobius"/>
    </source>
</evidence>
<dbReference type="Pfam" id="PF04892">
    <property type="entry name" value="VanZ"/>
    <property type="match status" value="1"/>
</dbReference>
<dbReference type="InterPro" id="IPR006976">
    <property type="entry name" value="VanZ-like"/>
</dbReference>
<feature type="transmembrane region" description="Helical" evidence="1">
    <location>
        <begin position="171"/>
        <end position="192"/>
    </location>
</feature>
<dbReference type="AlphaFoldDB" id="A0A9D0ZTZ1"/>
<keyword evidence="1" id="KW-0472">Membrane</keyword>
<feature type="transmembrane region" description="Helical" evidence="1">
    <location>
        <begin position="137"/>
        <end position="159"/>
    </location>
</feature>
<evidence type="ECO:0000313" key="3">
    <source>
        <dbReference type="EMBL" id="HIQ91452.1"/>
    </source>
</evidence>
<feature type="transmembrane region" description="Helical" evidence="1">
    <location>
        <begin position="314"/>
        <end position="334"/>
    </location>
</feature>
<keyword evidence="1" id="KW-0812">Transmembrane</keyword>
<feature type="transmembrane region" description="Helical" evidence="1">
    <location>
        <begin position="108"/>
        <end position="125"/>
    </location>
</feature>
<evidence type="ECO:0000313" key="4">
    <source>
        <dbReference type="Proteomes" id="UP000886786"/>
    </source>
</evidence>
<comment type="caution">
    <text evidence="3">The sequence shown here is derived from an EMBL/GenBank/DDBJ whole genome shotgun (WGS) entry which is preliminary data.</text>
</comment>
<organism evidence="3 4">
    <name type="scientific">Candidatus Coprosoma intestinipullorum</name>
    <dbReference type="NCBI Taxonomy" id="2840752"/>
    <lineage>
        <taxon>Bacteria</taxon>
        <taxon>Bacillati</taxon>
        <taxon>Bacillota</taxon>
        <taxon>Bacillota incertae sedis</taxon>
        <taxon>Candidatus Coprosoma</taxon>
    </lineage>
</organism>
<feature type="domain" description="VanZ-like" evidence="2">
    <location>
        <begin position="47"/>
        <end position="185"/>
    </location>
</feature>
<dbReference type="PANTHER" id="PTHR36834">
    <property type="entry name" value="MEMBRANE PROTEIN-RELATED"/>
    <property type="match status" value="1"/>
</dbReference>
<feature type="transmembrane region" description="Helical" evidence="1">
    <location>
        <begin position="39"/>
        <end position="60"/>
    </location>
</feature>
<proteinExistence type="predicted"/>
<dbReference type="PANTHER" id="PTHR36834:SF1">
    <property type="entry name" value="INTEGRAL MEMBRANE PROTEIN"/>
    <property type="match status" value="1"/>
</dbReference>
<feature type="transmembrane region" description="Helical" evidence="1">
    <location>
        <begin position="6"/>
        <end position="27"/>
    </location>
</feature>
<reference evidence="3" key="2">
    <citation type="journal article" date="2021" name="PeerJ">
        <title>Extensive microbial diversity within the chicken gut microbiome revealed by metagenomics and culture.</title>
        <authorList>
            <person name="Gilroy R."/>
            <person name="Ravi A."/>
            <person name="Getino M."/>
            <person name="Pursley I."/>
            <person name="Horton D.L."/>
            <person name="Alikhan N.F."/>
            <person name="Baker D."/>
            <person name="Gharbi K."/>
            <person name="Hall N."/>
            <person name="Watson M."/>
            <person name="Adriaenssens E.M."/>
            <person name="Foster-Nyarko E."/>
            <person name="Jarju S."/>
            <person name="Secka A."/>
            <person name="Antonio M."/>
            <person name="Oren A."/>
            <person name="Chaudhuri R.R."/>
            <person name="La Ragione R."/>
            <person name="Hildebrand F."/>
            <person name="Pallen M.J."/>
        </authorList>
    </citation>
    <scope>NUCLEOTIDE SEQUENCE</scope>
    <source>
        <strain evidence="3">CHK147-3167</strain>
    </source>
</reference>
<keyword evidence="1" id="KW-1133">Transmembrane helix</keyword>
<name>A0A9D0ZTZ1_9FIRM</name>
<dbReference type="Proteomes" id="UP000886786">
    <property type="component" value="Unassembled WGS sequence"/>
</dbReference>
<reference evidence="3" key="1">
    <citation type="submission" date="2020-10" db="EMBL/GenBank/DDBJ databases">
        <authorList>
            <person name="Gilroy R."/>
        </authorList>
    </citation>
    <scope>NUCLEOTIDE SEQUENCE</scope>
    <source>
        <strain evidence="3">CHK147-3167</strain>
    </source>
</reference>
<dbReference type="EMBL" id="DVFV01000130">
    <property type="protein sequence ID" value="HIQ91452.1"/>
    <property type="molecule type" value="Genomic_DNA"/>
</dbReference>
<accession>A0A9D0ZTZ1</accession>
<protein>
    <submittedName>
        <fullName evidence="3">VanZ family protein</fullName>
    </submittedName>
</protein>
<feature type="transmembrane region" description="Helical" evidence="1">
    <location>
        <begin position="244"/>
        <end position="266"/>
    </location>
</feature>
<dbReference type="InterPro" id="IPR053150">
    <property type="entry name" value="Teicoplanin_resist-assoc"/>
</dbReference>
<feature type="transmembrane region" description="Helical" evidence="1">
    <location>
        <begin position="217"/>
        <end position="238"/>
    </location>
</feature>
<gene>
    <name evidence="3" type="ORF">IAB27_07545</name>
</gene>
<evidence type="ECO:0000259" key="2">
    <source>
        <dbReference type="Pfam" id="PF04892"/>
    </source>
</evidence>
<feature type="transmembrane region" description="Helical" evidence="1">
    <location>
        <begin position="278"/>
        <end position="302"/>
    </location>
</feature>